<comment type="caution">
    <text evidence="2">The sequence shown here is derived from an EMBL/GenBank/DDBJ whole genome shotgun (WGS) entry which is preliminary data.</text>
</comment>
<reference evidence="2" key="1">
    <citation type="journal article" date="2021" name="IMA Fungus">
        <title>Genomic characterization of three marine fungi, including Emericellopsis atlantica sp. nov. with signatures of a generalist lifestyle and marine biomass degradation.</title>
        <authorList>
            <person name="Hagestad O.C."/>
            <person name="Hou L."/>
            <person name="Andersen J.H."/>
            <person name="Hansen E.H."/>
            <person name="Altermark B."/>
            <person name="Li C."/>
            <person name="Kuhnert E."/>
            <person name="Cox R.J."/>
            <person name="Crous P.W."/>
            <person name="Spatafora J.W."/>
            <person name="Lail K."/>
            <person name="Amirebrahimi M."/>
            <person name="Lipzen A."/>
            <person name="Pangilinan J."/>
            <person name="Andreopoulos W."/>
            <person name="Hayes R.D."/>
            <person name="Ng V."/>
            <person name="Grigoriev I.V."/>
            <person name="Jackson S.A."/>
            <person name="Sutton T.D.S."/>
            <person name="Dobson A.D.W."/>
            <person name="Rama T."/>
        </authorList>
    </citation>
    <scope>NUCLEOTIDE SEQUENCE</scope>
    <source>
        <strain evidence="2">TRa018bII</strain>
    </source>
</reference>
<dbReference type="EMBL" id="MU251449">
    <property type="protein sequence ID" value="KAG9234860.1"/>
    <property type="molecule type" value="Genomic_DNA"/>
</dbReference>
<organism evidence="2 3">
    <name type="scientific">Amylocarpus encephaloides</name>
    <dbReference type="NCBI Taxonomy" id="45428"/>
    <lineage>
        <taxon>Eukaryota</taxon>
        <taxon>Fungi</taxon>
        <taxon>Dikarya</taxon>
        <taxon>Ascomycota</taxon>
        <taxon>Pezizomycotina</taxon>
        <taxon>Leotiomycetes</taxon>
        <taxon>Helotiales</taxon>
        <taxon>Helotiales incertae sedis</taxon>
        <taxon>Amylocarpus</taxon>
    </lineage>
</organism>
<dbReference type="OrthoDB" id="10668279at2759"/>
<feature type="region of interest" description="Disordered" evidence="1">
    <location>
        <begin position="249"/>
        <end position="294"/>
    </location>
</feature>
<proteinExistence type="predicted"/>
<dbReference type="Proteomes" id="UP000824998">
    <property type="component" value="Unassembled WGS sequence"/>
</dbReference>
<name>A0A9P7YKR3_9HELO</name>
<evidence type="ECO:0000313" key="2">
    <source>
        <dbReference type="EMBL" id="KAG9234860.1"/>
    </source>
</evidence>
<keyword evidence="3" id="KW-1185">Reference proteome</keyword>
<evidence type="ECO:0000313" key="3">
    <source>
        <dbReference type="Proteomes" id="UP000824998"/>
    </source>
</evidence>
<feature type="region of interest" description="Disordered" evidence="1">
    <location>
        <begin position="146"/>
        <end position="178"/>
    </location>
</feature>
<evidence type="ECO:0000256" key="1">
    <source>
        <dbReference type="SAM" id="MobiDB-lite"/>
    </source>
</evidence>
<feature type="compositionally biased region" description="Acidic residues" evidence="1">
    <location>
        <begin position="146"/>
        <end position="160"/>
    </location>
</feature>
<feature type="compositionally biased region" description="Basic and acidic residues" evidence="1">
    <location>
        <begin position="161"/>
        <end position="178"/>
    </location>
</feature>
<protein>
    <submittedName>
        <fullName evidence="2">Uncharacterized protein</fullName>
    </submittedName>
</protein>
<accession>A0A9P7YKR3</accession>
<gene>
    <name evidence="2" type="ORF">BJ875DRAFT_440872</name>
</gene>
<dbReference type="AlphaFoldDB" id="A0A9P7YKR3"/>
<sequence>MCYLIDTIHSHCNHYGRVQVETACANSPNNSIFAPSRPSQEISFNNNPLRKGGCWRNEKLGGMKNLESYCEACLYRRRNGLEGLSVTYRLDHPAGRGLSRHCALTRRPLEGKPLRGVKVSKDSHTWDWRRRVVEIAEKDVRDTRLEDEETLVAEAEAEEGQDSKHNEEEGRQEEFERKERTKLLEMWNSYMRPRHDEAADQREETVKDSEGLDEAIGKMEVARLKQYGHEVQPSDQYIIDRNQGHTTHTLISPLSAISDSEDSISDSGSEERDWESLSSVSMGWEDSGDERPRY</sequence>